<dbReference type="AlphaFoldDB" id="A0A3P8KF13"/>
<evidence type="ECO:0000259" key="1">
    <source>
        <dbReference type="SMART" id="SM00988"/>
    </source>
</evidence>
<proteinExistence type="predicted"/>
<dbReference type="SUPFAM" id="SSF69287">
    <property type="entry name" value="Urease metallochaperone UreE, N-terminal domain"/>
    <property type="match status" value="1"/>
</dbReference>
<dbReference type="KEGG" id="rtg:NCTC13098_00866"/>
<dbReference type="Pfam" id="PF02814">
    <property type="entry name" value="UreE_N"/>
    <property type="match status" value="1"/>
</dbReference>
<evidence type="ECO:0000313" key="2">
    <source>
        <dbReference type="EMBL" id="VDR24571.1"/>
    </source>
</evidence>
<reference evidence="2 3" key="1">
    <citation type="submission" date="2018-12" db="EMBL/GenBank/DDBJ databases">
        <authorList>
            <consortium name="Pathogen Informatics"/>
        </authorList>
    </citation>
    <scope>NUCLEOTIDE SEQUENCE [LARGE SCALE GENOMIC DNA]</scope>
    <source>
        <strain evidence="2 3">NCTC13098</strain>
    </source>
</reference>
<dbReference type="EMBL" id="LR131271">
    <property type="protein sequence ID" value="VDR24571.1"/>
    <property type="molecule type" value="Genomic_DNA"/>
</dbReference>
<name>A0A3P8KF13_RAOTE</name>
<dbReference type="InterPro" id="IPR036118">
    <property type="entry name" value="UreE_N_sf"/>
</dbReference>
<organism evidence="2 3">
    <name type="scientific">Raoultella terrigena</name>
    <name type="common">Klebsiella terrigena</name>
    <dbReference type="NCBI Taxonomy" id="577"/>
    <lineage>
        <taxon>Bacteria</taxon>
        <taxon>Pseudomonadati</taxon>
        <taxon>Pseudomonadota</taxon>
        <taxon>Gammaproteobacteria</taxon>
        <taxon>Enterobacterales</taxon>
        <taxon>Enterobacteriaceae</taxon>
        <taxon>Klebsiella/Raoultella group</taxon>
        <taxon>Raoultella</taxon>
    </lineage>
</organism>
<dbReference type="SMART" id="SM00988">
    <property type="entry name" value="UreE_N"/>
    <property type="match status" value="1"/>
</dbReference>
<dbReference type="Proteomes" id="UP000274346">
    <property type="component" value="Chromosome"/>
</dbReference>
<dbReference type="Gene3D" id="2.60.260.20">
    <property type="entry name" value="Urease metallochaperone UreE, N-terminal domain"/>
    <property type="match status" value="1"/>
</dbReference>
<protein>
    <submittedName>
        <fullName evidence="2">Urease accessory protein UreE</fullName>
    </submittedName>
</protein>
<accession>A0A3P8KF13</accession>
<evidence type="ECO:0000313" key="3">
    <source>
        <dbReference type="Proteomes" id="UP000274346"/>
    </source>
</evidence>
<dbReference type="InterPro" id="IPR004029">
    <property type="entry name" value="UreE_N"/>
</dbReference>
<gene>
    <name evidence="2" type="primary">ureE_2</name>
    <name evidence="2" type="ORF">NCTC13098_00866</name>
</gene>
<sequence length="71" mass="7603">MLYLTQRVDAPVQATASVTLPIDVRVKSRIKVTLNDGREAGLLLPRGLLLRGGDVLSNEEGSEFVAVVAGR</sequence>
<feature type="domain" description="UreE urease accessory N-terminal" evidence="1">
    <location>
        <begin position="1"/>
        <end position="64"/>
    </location>
</feature>